<evidence type="ECO:0000313" key="2">
    <source>
        <dbReference type="EMBL" id="PRX41763.1"/>
    </source>
</evidence>
<name>A0A2T0LHE0_9BACL</name>
<comment type="caution">
    <text evidence="2">The sequence shown here is derived from an EMBL/GenBank/DDBJ whole genome shotgun (WGS) entry which is preliminary data.</text>
</comment>
<organism evidence="2 3">
    <name type="scientific">Planifilum fimeticola</name>
    <dbReference type="NCBI Taxonomy" id="201975"/>
    <lineage>
        <taxon>Bacteria</taxon>
        <taxon>Bacillati</taxon>
        <taxon>Bacillota</taxon>
        <taxon>Bacilli</taxon>
        <taxon>Bacillales</taxon>
        <taxon>Thermoactinomycetaceae</taxon>
        <taxon>Planifilum</taxon>
    </lineage>
</organism>
<dbReference type="SUPFAM" id="SSF55729">
    <property type="entry name" value="Acyl-CoA N-acyltransferases (Nat)"/>
    <property type="match status" value="1"/>
</dbReference>
<dbReference type="RefSeq" id="WP_106344297.1">
    <property type="nucleotide sequence ID" value="NZ_PVNE01000004.1"/>
</dbReference>
<dbReference type="EMBL" id="PVNE01000004">
    <property type="protein sequence ID" value="PRX41763.1"/>
    <property type="molecule type" value="Genomic_DNA"/>
</dbReference>
<dbReference type="AlphaFoldDB" id="A0A2T0LHE0"/>
<accession>A0A2T0LHE0</accession>
<dbReference type="Pfam" id="PF00583">
    <property type="entry name" value="Acetyltransf_1"/>
    <property type="match status" value="1"/>
</dbReference>
<evidence type="ECO:0000259" key="1">
    <source>
        <dbReference type="PROSITE" id="PS51186"/>
    </source>
</evidence>
<reference evidence="2 3" key="1">
    <citation type="submission" date="2018-03" db="EMBL/GenBank/DDBJ databases">
        <title>Genomic Encyclopedia of Archaeal and Bacterial Type Strains, Phase II (KMG-II): from individual species to whole genera.</title>
        <authorList>
            <person name="Goeker M."/>
        </authorList>
    </citation>
    <scope>NUCLEOTIDE SEQUENCE [LARGE SCALE GENOMIC DNA]</scope>
    <source>
        <strain evidence="2 3">DSM 44946</strain>
    </source>
</reference>
<dbReference type="GO" id="GO:0016747">
    <property type="term" value="F:acyltransferase activity, transferring groups other than amino-acyl groups"/>
    <property type="evidence" value="ECO:0007669"/>
    <property type="project" value="InterPro"/>
</dbReference>
<keyword evidence="3" id="KW-1185">Reference proteome</keyword>
<feature type="domain" description="N-acetyltransferase" evidence="1">
    <location>
        <begin position="4"/>
        <end position="158"/>
    </location>
</feature>
<dbReference type="OrthoDB" id="185406at2"/>
<proteinExistence type="predicted"/>
<dbReference type="InterPro" id="IPR000182">
    <property type="entry name" value="GNAT_dom"/>
</dbReference>
<dbReference type="Proteomes" id="UP000237797">
    <property type="component" value="Unassembled WGS sequence"/>
</dbReference>
<evidence type="ECO:0000313" key="3">
    <source>
        <dbReference type="Proteomes" id="UP000237797"/>
    </source>
</evidence>
<dbReference type="InterPro" id="IPR016181">
    <property type="entry name" value="Acyl_CoA_acyltransferase"/>
</dbReference>
<feature type="domain" description="N-acetyltransferase" evidence="1">
    <location>
        <begin position="164"/>
        <end position="317"/>
    </location>
</feature>
<protein>
    <submittedName>
        <fullName evidence="2">Ribosomal protein S18 acetylase RimI-like enzyme</fullName>
    </submittedName>
</protein>
<keyword evidence="2" id="KW-0689">Ribosomal protein</keyword>
<dbReference type="CDD" id="cd04301">
    <property type="entry name" value="NAT_SF"/>
    <property type="match status" value="1"/>
</dbReference>
<dbReference type="GO" id="GO:0005840">
    <property type="term" value="C:ribosome"/>
    <property type="evidence" value="ECO:0007669"/>
    <property type="project" value="UniProtKB-KW"/>
</dbReference>
<dbReference type="PROSITE" id="PS51186">
    <property type="entry name" value="GNAT"/>
    <property type="match status" value="2"/>
</dbReference>
<keyword evidence="2" id="KW-0687">Ribonucleoprotein</keyword>
<sequence length="317" mass="36694">MMQISVRPVRPDELRDFIVTWTDPNHVDDVKRYVDQMMKKGSIRREWCFVAWQENRLVGRVAYWSLPKIGKPEALVLLDLPWEHEQYLSIGAHLLQETLTLMRETGVDQIGYVVDTPPMPPQWQRFPEQRMRLLEHLGFVVERMTHRFEWRAKGSPLPVSEKGLIFRTLPEVGEAAFIEAVMRVSEQTLDRRIRQEREQEGALKQAQLMFKDLQFFTYDPSWWQLAFSSNGDLIGLVMPAVNPTYATIGYIGVVPEQRGRGYIDALLNRGTAILAQAGVDVIRADTDVENLPMANAFKRAGYVPFAKRYEYIIDLRA</sequence>
<gene>
    <name evidence="2" type="ORF">CLV97_1043</name>
</gene>
<dbReference type="Gene3D" id="3.40.630.30">
    <property type="match status" value="1"/>
</dbReference>